<keyword evidence="3" id="KW-1185">Reference proteome</keyword>
<comment type="caution">
    <text evidence="2">The sequence shown here is derived from an EMBL/GenBank/DDBJ whole genome shotgun (WGS) entry which is preliminary data.</text>
</comment>
<reference evidence="2 3" key="1">
    <citation type="submission" date="2024-09" db="EMBL/GenBank/DDBJ databases">
        <authorList>
            <person name="Sun Q."/>
            <person name="Mori K."/>
        </authorList>
    </citation>
    <scope>NUCLEOTIDE SEQUENCE [LARGE SCALE GENOMIC DNA]</scope>
    <source>
        <strain evidence="2 3">JCM 4557</strain>
    </source>
</reference>
<dbReference type="Proteomes" id="UP001589887">
    <property type="component" value="Unassembled WGS sequence"/>
</dbReference>
<evidence type="ECO:0000313" key="2">
    <source>
        <dbReference type="EMBL" id="MFC0844719.1"/>
    </source>
</evidence>
<sequence length="164" mass="17454">MTLPARPVAVYGLSLHPDALSDLLAAPGDMLDLALARLQDVVRAQVAGGKLRYDLAGYRKLYLGARADWRVVYAHRPAPPGAPRPTEIHVVAMGPRERHEVYHTVRARMGLARPATGPRAHAARSQPPHLRTHTPAAPDRASAAPLVSGIAAPAPPVVPKGPAR</sequence>
<dbReference type="RefSeq" id="WP_394319152.1">
    <property type="nucleotide sequence ID" value="NZ_JBHMQV010000009.1"/>
</dbReference>
<protein>
    <submittedName>
        <fullName evidence="2">Uncharacterized protein</fullName>
    </submittedName>
</protein>
<dbReference type="EMBL" id="JBHMQV010000009">
    <property type="protein sequence ID" value="MFC0844719.1"/>
    <property type="molecule type" value="Genomic_DNA"/>
</dbReference>
<gene>
    <name evidence="2" type="ORF">ACFH04_13525</name>
</gene>
<accession>A0ABV6TFZ5</accession>
<name>A0ABV6TFZ5_9ACTN</name>
<organism evidence="2 3">
    <name type="scientific">Streptomyces noboritoensis</name>
    <dbReference type="NCBI Taxonomy" id="67337"/>
    <lineage>
        <taxon>Bacteria</taxon>
        <taxon>Bacillati</taxon>
        <taxon>Actinomycetota</taxon>
        <taxon>Actinomycetes</taxon>
        <taxon>Kitasatosporales</taxon>
        <taxon>Streptomycetaceae</taxon>
        <taxon>Streptomyces</taxon>
    </lineage>
</organism>
<evidence type="ECO:0000313" key="3">
    <source>
        <dbReference type="Proteomes" id="UP001589887"/>
    </source>
</evidence>
<feature type="region of interest" description="Disordered" evidence="1">
    <location>
        <begin position="113"/>
        <end position="164"/>
    </location>
</feature>
<proteinExistence type="predicted"/>
<feature type="compositionally biased region" description="Pro residues" evidence="1">
    <location>
        <begin position="153"/>
        <end position="164"/>
    </location>
</feature>
<evidence type="ECO:0000256" key="1">
    <source>
        <dbReference type="SAM" id="MobiDB-lite"/>
    </source>
</evidence>